<keyword evidence="2" id="KW-1185">Reference proteome</keyword>
<accession>A0A420HTW7</accession>
<protein>
    <submittedName>
        <fullName evidence="1">Uncharacterized protein</fullName>
    </submittedName>
</protein>
<gene>
    <name evidence="1" type="ORF">OnM2_046045</name>
</gene>
<evidence type="ECO:0000313" key="2">
    <source>
        <dbReference type="Proteomes" id="UP000286134"/>
    </source>
</evidence>
<dbReference type="AlphaFoldDB" id="A0A420HTW7"/>
<dbReference type="Proteomes" id="UP000286134">
    <property type="component" value="Unassembled WGS sequence"/>
</dbReference>
<proteinExistence type="predicted"/>
<dbReference type="EMBL" id="MCFK01004696">
    <property type="protein sequence ID" value="RKF60881.1"/>
    <property type="molecule type" value="Genomic_DNA"/>
</dbReference>
<sequence length="38" mass="4217">MSELEKSHARLCKTFIVHRKLIAVENIQSGNGTSVSCE</sequence>
<evidence type="ECO:0000313" key="1">
    <source>
        <dbReference type="EMBL" id="RKF60881.1"/>
    </source>
</evidence>
<organism evidence="1 2">
    <name type="scientific">Erysiphe neolycopersici</name>
    <dbReference type="NCBI Taxonomy" id="212602"/>
    <lineage>
        <taxon>Eukaryota</taxon>
        <taxon>Fungi</taxon>
        <taxon>Dikarya</taxon>
        <taxon>Ascomycota</taxon>
        <taxon>Pezizomycotina</taxon>
        <taxon>Leotiomycetes</taxon>
        <taxon>Erysiphales</taxon>
        <taxon>Erysiphaceae</taxon>
        <taxon>Erysiphe</taxon>
    </lineage>
</organism>
<reference evidence="1 2" key="1">
    <citation type="journal article" date="2018" name="BMC Genomics">
        <title>Comparative genome analyses reveal sequence features reflecting distinct modes of host-adaptation between dicot and monocot powdery mildew.</title>
        <authorList>
            <person name="Wu Y."/>
            <person name="Ma X."/>
            <person name="Pan Z."/>
            <person name="Kale S.D."/>
            <person name="Song Y."/>
            <person name="King H."/>
            <person name="Zhang Q."/>
            <person name="Presley C."/>
            <person name="Deng X."/>
            <person name="Wei C.I."/>
            <person name="Xiao S."/>
        </authorList>
    </citation>
    <scope>NUCLEOTIDE SEQUENCE [LARGE SCALE GENOMIC DNA]</scope>
    <source>
        <strain evidence="1">UMSG2</strain>
    </source>
</reference>
<name>A0A420HTW7_9PEZI</name>
<comment type="caution">
    <text evidence="1">The sequence shown here is derived from an EMBL/GenBank/DDBJ whole genome shotgun (WGS) entry which is preliminary data.</text>
</comment>